<evidence type="ECO:0000313" key="3">
    <source>
        <dbReference type="Proteomes" id="UP000650424"/>
    </source>
</evidence>
<evidence type="ECO:0000313" key="2">
    <source>
        <dbReference type="EMBL" id="MBC3916780.1"/>
    </source>
</evidence>
<dbReference type="RefSeq" id="WP_186946017.1">
    <property type="nucleotide sequence ID" value="NZ_JACOGF010000002.1"/>
</dbReference>
<accession>A0ABR6ZLJ6</accession>
<reference evidence="2 3" key="1">
    <citation type="submission" date="2020-08" db="EMBL/GenBank/DDBJ databases">
        <title>Novel species isolated from subtropical streams in China.</title>
        <authorList>
            <person name="Lu H."/>
        </authorList>
    </citation>
    <scope>NUCLEOTIDE SEQUENCE [LARGE SCALE GENOMIC DNA]</scope>
    <source>
        <strain evidence="2 3">CY18W</strain>
    </source>
</reference>
<protein>
    <submittedName>
        <fullName evidence="2">Uncharacterized protein</fullName>
    </submittedName>
</protein>
<dbReference type="Proteomes" id="UP000650424">
    <property type="component" value="Unassembled WGS sequence"/>
</dbReference>
<dbReference type="EMBL" id="JACOGF010000002">
    <property type="protein sequence ID" value="MBC3916780.1"/>
    <property type="molecule type" value="Genomic_DNA"/>
</dbReference>
<keyword evidence="1" id="KW-1133">Transmembrane helix</keyword>
<keyword evidence="1" id="KW-0812">Transmembrane</keyword>
<keyword evidence="1" id="KW-0472">Membrane</keyword>
<feature type="transmembrane region" description="Helical" evidence="1">
    <location>
        <begin position="69"/>
        <end position="91"/>
    </location>
</feature>
<sequence>MQKFSTDVLLLAVPELKDVAPKHYAELIYQAELATLKTRKPFWREFMIAMTMFMSVYFANRVFAPESIWISAMLTVAISLCSVLVIDLIYFRKLKPAIIARLAKIKT</sequence>
<name>A0ABR6ZLJ6_9BURK</name>
<gene>
    <name evidence="2" type="ORF">H8L32_04775</name>
</gene>
<comment type="caution">
    <text evidence="2">The sequence shown here is derived from an EMBL/GenBank/DDBJ whole genome shotgun (WGS) entry which is preliminary data.</text>
</comment>
<organism evidence="2 3">
    <name type="scientific">Undibacterium hunanense</name>
    <dbReference type="NCBI Taxonomy" id="2762292"/>
    <lineage>
        <taxon>Bacteria</taxon>
        <taxon>Pseudomonadati</taxon>
        <taxon>Pseudomonadota</taxon>
        <taxon>Betaproteobacteria</taxon>
        <taxon>Burkholderiales</taxon>
        <taxon>Oxalobacteraceae</taxon>
        <taxon>Undibacterium</taxon>
    </lineage>
</organism>
<feature type="transmembrane region" description="Helical" evidence="1">
    <location>
        <begin position="46"/>
        <end position="63"/>
    </location>
</feature>
<evidence type="ECO:0000256" key="1">
    <source>
        <dbReference type="SAM" id="Phobius"/>
    </source>
</evidence>
<keyword evidence="3" id="KW-1185">Reference proteome</keyword>
<proteinExistence type="predicted"/>